<reference evidence="1" key="1">
    <citation type="journal article" date="2020" name="mSystems">
        <title>Genome- and Community-Level Interaction Insights into Carbon Utilization and Element Cycling Functions of Hydrothermarchaeota in Hydrothermal Sediment.</title>
        <authorList>
            <person name="Zhou Z."/>
            <person name="Liu Y."/>
            <person name="Xu W."/>
            <person name="Pan J."/>
            <person name="Luo Z.H."/>
            <person name="Li M."/>
        </authorList>
    </citation>
    <scope>NUCLEOTIDE SEQUENCE [LARGE SCALE GENOMIC DNA]</scope>
    <source>
        <strain evidence="1">SpSt-479</strain>
    </source>
</reference>
<comment type="caution">
    <text evidence="1">The sequence shown here is derived from an EMBL/GenBank/DDBJ whole genome shotgun (WGS) entry which is preliminary data.</text>
</comment>
<protein>
    <recommendedName>
        <fullName evidence="2">HEAT repeat domain-containing protein</fullName>
    </recommendedName>
</protein>
<evidence type="ECO:0008006" key="2">
    <source>
        <dbReference type="Google" id="ProtNLM"/>
    </source>
</evidence>
<organism evidence="1">
    <name type="scientific">Ignavibacterium album</name>
    <dbReference type="NCBI Taxonomy" id="591197"/>
    <lineage>
        <taxon>Bacteria</taxon>
        <taxon>Pseudomonadati</taxon>
        <taxon>Ignavibacteriota</taxon>
        <taxon>Ignavibacteria</taxon>
        <taxon>Ignavibacteriales</taxon>
        <taxon>Ignavibacteriaceae</taxon>
        <taxon>Ignavibacterium</taxon>
    </lineage>
</organism>
<name>A0A7V2ZLH1_9BACT</name>
<dbReference type="AlphaFoldDB" id="A0A7V2ZLH1"/>
<dbReference type="EMBL" id="DSUJ01000010">
    <property type="protein sequence ID" value="HFI92188.1"/>
    <property type="molecule type" value="Genomic_DNA"/>
</dbReference>
<gene>
    <name evidence="1" type="ORF">ENS31_11790</name>
</gene>
<evidence type="ECO:0000313" key="1">
    <source>
        <dbReference type="EMBL" id="HFI92188.1"/>
    </source>
</evidence>
<dbReference type="SUPFAM" id="SSF48371">
    <property type="entry name" value="ARM repeat"/>
    <property type="match status" value="1"/>
</dbReference>
<proteinExistence type="predicted"/>
<sequence>MKTTMRQKSEALFIGLIATFVLLFALDGSAQVKHLKDFTQHKYAYENLSAAIKSSNDGVREDAVYMVGKYRLADFENDLLKQLDLEKNADIKVLIGLALYRLESEKGMQKMLELSSKDSSQRVRRMSLAIYNEFIAGNSNRTVAR</sequence>
<dbReference type="InterPro" id="IPR016024">
    <property type="entry name" value="ARM-type_fold"/>
</dbReference>
<accession>A0A7V2ZLH1</accession>